<protein>
    <submittedName>
        <fullName evidence="1">Uncharacterized protein</fullName>
    </submittedName>
</protein>
<keyword evidence="3" id="KW-1185">Reference proteome</keyword>
<dbReference type="Proteomes" id="UP000694251">
    <property type="component" value="Chromosome 5"/>
</dbReference>
<organism evidence="1 3">
    <name type="scientific">Arabidopsis suecica</name>
    <name type="common">Swedish thale-cress</name>
    <name type="synonym">Cardaminopsis suecica</name>
    <dbReference type="NCBI Taxonomy" id="45249"/>
    <lineage>
        <taxon>Eukaryota</taxon>
        <taxon>Viridiplantae</taxon>
        <taxon>Streptophyta</taxon>
        <taxon>Embryophyta</taxon>
        <taxon>Tracheophyta</taxon>
        <taxon>Spermatophyta</taxon>
        <taxon>Magnoliopsida</taxon>
        <taxon>eudicotyledons</taxon>
        <taxon>Gunneridae</taxon>
        <taxon>Pentapetalae</taxon>
        <taxon>rosids</taxon>
        <taxon>malvids</taxon>
        <taxon>Brassicales</taxon>
        <taxon>Brassicaceae</taxon>
        <taxon>Camelineae</taxon>
        <taxon>Arabidopsis</taxon>
    </lineage>
</organism>
<accession>A0A8T1Y221</accession>
<dbReference type="Proteomes" id="UP000694251">
    <property type="component" value="Chromosome 13"/>
</dbReference>
<evidence type="ECO:0000313" key="2">
    <source>
        <dbReference type="EMBL" id="KAG7614187.1"/>
    </source>
</evidence>
<sequence length="24" mass="2731">MDRADTWGFVSGGRCLYLKLLLCL</sequence>
<evidence type="ECO:0000313" key="1">
    <source>
        <dbReference type="EMBL" id="KAG7539192.1"/>
    </source>
</evidence>
<gene>
    <name evidence="2" type="ORF">ISN44_As05g060060</name>
    <name evidence="1" type="ORF">ISN44_As13g028610</name>
</gene>
<dbReference type="EMBL" id="JAEFBJ010000005">
    <property type="protein sequence ID" value="KAG7614187.1"/>
    <property type="molecule type" value="Genomic_DNA"/>
</dbReference>
<evidence type="ECO:0000313" key="3">
    <source>
        <dbReference type="Proteomes" id="UP000694251"/>
    </source>
</evidence>
<dbReference type="AlphaFoldDB" id="A0A8T1Y221"/>
<comment type="caution">
    <text evidence="1">The sequence shown here is derived from an EMBL/GenBank/DDBJ whole genome shotgun (WGS) entry which is preliminary data.</text>
</comment>
<dbReference type="EMBL" id="JAEFBJ010000013">
    <property type="protein sequence ID" value="KAG7539192.1"/>
    <property type="molecule type" value="Genomic_DNA"/>
</dbReference>
<proteinExistence type="predicted"/>
<name>A0A8T1Y221_ARASU</name>
<reference evidence="1 3" key="1">
    <citation type="submission" date="2020-12" db="EMBL/GenBank/DDBJ databases">
        <title>Concerted genomic and epigenomic changes stabilize Arabidopsis allopolyploids.</title>
        <authorList>
            <person name="Chen Z."/>
        </authorList>
    </citation>
    <scope>NUCLEOTIDE SEQUENCE [LARGE SCALE GENOMIC DNA]</scope>
    <source>
        <strain evidence="1">As9502</strain>
        <tissue evidence="1">Leaf</tissue>
    </source>
</reference>